<sequence length="85" mass="9971">MQSIWWTILGKDDRKRLKAFDMLSQARMDWVVFARIALGRALRDVRAYVLNPLRAKLLPPKIPIGKRKLCRNWPFLPARKCLQPG</sequence>
<reference evidence="1" key="1">
    <citation type="submission" date="2023-07" db="EMBL/GenBank/DDBJ databases">
        <authorList>
            <consortium name="CYATHOMIX"/>
        </authorList>
    </citation>
    <scope>NUCLEOTIDE SEQUENCE</scope>
    <source>
        <strain evidence="1">N/A</strain>
    </source>
</reference>
<evidence type="ECO:0000313" key="2">
    <source>
        <dbReference type="Proteomes" id="UP001176961"/>
    </source>
</evidence>
<evidence type="ECO:0000313" key="1">
    <source>
        <dbReference type="EMBL" id="CAJ0591920.1"/>
    </source>
</evidence>
<keyword evidence="2" id="KW-1185">Reference proteome</keyword>
<protein>
    <submittedName>
        <fullName evidence="1">Uncharacterized protein</fullName>
    </submittedName>
</protein>
<comment type="caution">
    <text evidence="1">The sequence shown here is derived from an EMBL/GenBank/DDBJ whole genome shotgun (WGS) entry which is preliminary data.</text>
</comment>
<gene>
    <name evidence="1" type="ORF">CYNAS_LOCUS3903</name>
</gene>
<dbReference type="Proteomes" id="UP001176961">
    <property type="component" value="Unassembled WGS sequence"/>
</dbReference>
<dbReference type="AlphaFoldDB" id="A0AA36DRL5"/>
<dbReference type="EMBL" id="CATQJL010000001">
    <property type="protein sequence ID" value="CAJ0591920.1"/>
    <property type="molecule type" value="Genomic_DNA"/>
</dbReference>
<accession>A0AA36DRL5</accession>
<name>A0AA36DRL5_CYLNA</name>
<proteinExistence type="predicted"/>
<organism evidence="1 2">
    <name type="scientific">Cylicocyclus nassatus</name>
    <name type="common">Nematode worm</name>
    <dbReference type="NCBI Taxonomy" id="53992"/>
    <lineage>
        <taxon>Eukaryota</taxon>
        <taxon>Metazoa</taxon>
        <taxon>Ecdysozoa</taxon>
        <taxon>Nematoda</taxon>
        <taxon>Chromadorea</taxon>
        <taxon>Rhabditida</taxon>
        <taxon>Rhabditina</taxon>
        <taxon>Rhabditomorpha</taxon>
        <taxon>Strongyloidea</taxon>
        <taxon>Strongylidae</taxon>
        <taxon>Cylicocyclus</taxon>
    </lineage>
</organism>